<keyword evidence="1" id="KW-0472">Membrane</keyword>
<protein>
    <submittedName>
        <fullName evidence="2">Methyltransferase</fullName>
    </submittedName>
</protein>
<keyword evidence="2" id="KW-0808">Transferase</keyword>
<evidence type="ECO:0000256" key="1">
    <source>
        <dbReference type="SAM" id="Phobius"/>
    </source>
</evidence>
<keyword evidence="2" id="KW-0489">Methyltransferase</keyword>
<keyword evidence="1" id="KW-0812">Transmembrane</keyword>
<sequence>MNEVTFYENIFELSPQYPLTVLEFLKTELQLGKKYVVMDVHTLNGQLSKLLHKHVHLVCSVSSDPQYHVYLKDKLKDAPNFLSLNAIPILTNVEEDSIDCLCIDETFSQYDVLRMGIEFERILRLNSYVLLLQNKLLDIPKTFTSAYLAFMNKKHKDDGLLASLPKQERLKAFYNNGFAEQKFKNQQWFNWPMLEQYYQMALEKENLSAGSNALAELKQLFEAFEKDGQVHLEYQTYLYYGLFNHSVPEISLRKSIFFNILRPVAFAFYVLVKANIYFWKALYKIKEQFVSRS</sequence>
<name>A0A6S6TEV4_9BACT</name>
<organism evidence="2">
    <name type="scientific">uncultured Aureispira sp</name>
    <dbReference type="NCBI Taxonomy" id="1331704"/>
    <lineage>
        <taxon>Bacteria</taxon>
        <taxon>Pseudomonadati</taxon>
        <taxon>Bacteroidota</taxon>
        <taxon>Saprospiria</taxon>
        <taxon>Saprospirales</taxon>
        <taxon>Saprospiraceae</taxon>
        <taxon>Aureispira</taxon>
        <taxon>environmental samples</taxon>
    </lineage>
</organism>
<gene>
    <name evidence="2" type="ORF">HELGO_WM17326</name>
</gene>
<dbReference type="GO" id="GO:0008168">
    <property type="term" value="F:methyltransferase activity"/>
    <property type="evidence" value="ECO:0007669"/>
    <property type="project" value="UniProtKB-KW"/>
</dbReference>
<accession>A0A6S6TEV4</accession>
<dbReference type="AlphaFoldDB" id="A0A6S6TEV4"/>
<proteinExistence type="predicted"/>
<reference evidence="2" key="1">
    <citation type="submission" date="2020-01" db="EMBL/GenBank/DDBJ databases">
        <authorList>
            <person name="Meier V. D."/>
            <person name="Meier V D."/>
        </authorList>
    </citation>
    <scope>NUCLEOTIDE SEQUENCE</scope>
    <source>
        <strain evidence="2">HLG_WM_MAG_10</strain>
    </source>
</reference>
<evidence type="ECO:0000313" key="2">
    <source>
        <dbReference type="EMBL" id="CAA6817874.1"/>
    </source>
</evidence>
<keyword evidence="1" id="KW-1133">Transmembrane helix</keyword>
<feature type="transmembrane region" description="Helical" evidence="1">
    <location>
        <begin position="260"/>
        <end position="279"/>
    </location>
</feature>
<dbReference type="GO" id="GO:0032259">
    <property type="term" value="P:methylation"/>
    <property type="evidence" value="ECO:0007669"/>
    <property type="project" value="UniProtKB-KW"/>
</dbReference>
<dbReference type="EMBL" id="CACVAQ010000257">
    <property type="protein sequence ID" value="CAA6817874.1"/>
    <property type="molecule type" value="Genomic_DNA"/>
</dbReference>